<name>A0ABQ6X244_9EURO</name>
<evidence type="ECO:0000256" key="1">
    <source>
        <dbReference type="ARBA" id="ARBA00001966"/>
    </source>
</evidence>
<gene>
    <name evidence="11" type="ORF">BDV36DRAFT_307777</name>
</gene>
<comment type="cofactor">
    <cofactor evidence="1">
        <name>[4Fe-4S] cluster</name>
        <dbReference type="ChEBI" id="CHEBI:49883"/>
    </cofactor>
</comment>
<dbReference type="PANTHER" id="PTHR21339">
    <property type="entry name" value="RADICAL S-ADENOSYL METHIONINE DOMAIN-CONTAINING PROTEIN 2"/>
    <property type="match status" value="1"/>
</dbReference>
<dbReference type="PANTHER" id="PTHR21339:SF0">
    <property type="entry name" value="S-ADENOSYLMETHIONINE-DEPENDENT NUCLEOTIDE DEHYDRATASE RSAD2"/>
    <property type="match status" value="1"/>
</dbReference>
<keyword evidence="12" id="KW-1185">Reference proteome</keyword>
<dbReference type="InterPro" id="IPR007197">
    <property type="entry name" value="rSAM"/>
</dbReference>
<organism evidence="11 12">
    <name type="scientific">Aspergillus pseudocaelatus</name>
    <dbReference type="NCBI Taxonomy" id="1825620"/>
    <lineage>
        <taxon>Eukaryota</taxon>
        <taxon>Fungi</taxon>
        <taxon>Dikarya</taxon>
        <taxon>Ascomycota</taxon>
        <taxon>Pezizomycotina</taxon>
        <taxon>Eurotiomycetes</taxon>
        <taxon>Eurotiomycetidae</taxon>
        <taxon>Eurotiales</taxon>
        <taxon>Aspergillaceae</taxon>
        <taxon>Aspergillus</taxon>
        <taxon>Aspergillus subgen. Circumdati</taxon>
    </lineage>
</organism>
<dbReference type="InterPro" id="IPR058240">
    <property type="entry name" value="rSAM_sf"/>
</dbReference>
<keyword evidence="7" id="KW-0411">Iron-sulfur</keyword>
<keyword evidence="6" id="KW-0408">Iron</keyword>
<keyword evidence="2" id="KW-0004">4Fe-4S</keyword>
<dbReference type="Pfam" id="PF04055">
    <property type="entry name" value="Radical_SAM"/>
    <property type="match status" value="1"/>
</dbReference>
<reference evidence="11 12" key="1">
    <citation type="submission" date="2019-04" db="EMBL/GenBank/DDBJ databases">
        <authorList>
            <consortium name="DOE Joint Genome Institute"/>
            <person name="Mondo S."/>
            <person name="Kjaerbolling I."/>
            <person name="Vesth T."/>
            <person name="Frisvad J.C."/>
            <person name="Nybo J.L."/>
            <person name="Theobald S."/>
            <person name="Kildgaard S."/>
            <person name="Isbrandt T."/>
            <person name="Kuo A."/>
            <person name="Sato A."/>
            <person name="Lyhne E.K."/>
            <person name="Kogle M.E."/>
            <person name="Wiebenga A."/>
            <person name="Kun R.S."/>
            <person name="Lubbers R.J."/>
            <person name="Makela M.R."/>
            <person name="Barry K."/>
            <person name="Chovatia M."/>
            <person name="Clum A."/>
            <person name="Daum C."/>
            <person name="Haridas S."/>
            <person name="He G."/>
            <person name="LaButti K."/>
            <person name="Lipzen A."/>
            <person name="Riley R."/>
            <person name="Salamov A."/>
            <person name="Simmons B.A."/>
            <person name="Magnuson J.K."/>
            <person name="Henrissat B."/>
            <person name="Mortensen U.H."/>
            <person name="Larsen T.O."/>
            <person name="Devries R.P."/>
            <person name="Grigoriev I.V."/>
            <person name="Machida M."/>
            <person name="Baker S.E."/>
            <person name="Andersen M.R."/>
            <person name="Cantor M.N."/>
            <person name="Hua S.X."/>
        </authorList>
    </citation>
    <scope>NUCLEOTIDE SEQUENCE [LARGE SCALE GENOMIC DNA]</scope>
    <source>
        <strain evidence="11 12">CBS 117616</strain>
    </source>
</reference>
<accession>A0ABQ6X244</accession>
<dbReference type="Gene3D" id="3.20.20.70">
    <property type="entry name" value="Aldolase class I"/>
    <property type="match status" value="1"/>
</dbReference>
<dbReference type="SFLD" id="SFLDF00318">
    <property type="entry name" value="Viperin"/>
    <property type="match status" value="1"/>
</dbReference>
<dbReference type="SMART" id="SM00729">
    <property type="entry name" value="Elp3"/>
    <property type="match status" value="1"/>
</dbReference>
<dbReference type="SFLD" id="SFLDG01067">
    <property type="entry name" value="SPASM/twitch_domain_containing"/>
    <property type="match status" value="1"/>
</dbReference>
<evidence type="ECO:0000256" key="5">
    <source>
        <dbReference type="ARBA" id="ARBA00022946"/>
    </source>
</evidence>
<dbReference type="PROSITE" id="PS51918">
    <property type="entry name" value="RADICAL_SAM"/>
    <property type="match status" value="1"/>
</dbReference>
<evidence type="ECO:0000256" key="4">
    <source>
        <dbReference type="ARBA" id="ARBA00022723"/>
    </source>
</evidence>
<dbReference type="CDD" id="cd01335">
    <property type="entry name" value="Radical_SAM"/>
    <property type="match status" value="1"/>
</dbReference>
<sequence>MIASLIIAGLLVLYAGVRWFIQRRQKTPLSVNYHFTRRCNYECGFCFHTAKTSYLEPLESAKKGLALLKNAGMRKINFAGGEPLLYPKHLGSLIKFCKEELQIESVSIVTNGSRLTQSFLSTYGKYIDIIAVSCDSFREETNVKIGRGTGAHLENITRISELCVQHGIKFKLNTVVNRFNFDEDMNTSIAKINPFRWKCFQVLIVEDENDSSDTLRDARKFTITDEEYERFCKTHAHNKCFIAESNKVMKSSYLIMDEYMRFLNKGTGEPTPSILEVGVSDALRLVHFDKDNFFLRGGVYDWVKTPESCGTTMSDPKLDW</sequence>
<evidence type="ECO:0000259" key="10">
    <source>
        <dbReference type="PROSITE" id="PS51918"/>
    </source>
</evidence>
<proteinExistence type="predicted"/>
<dbReference type="InterPro" id="IPR051196">
    <property type="entry name" value="RSAD2/Viperin_antiviral"/>
</dbReference>
<dbReference type="SFLD" id="SFLDG01088">
    <property type="entry name" value="antiviral_proteins"/>
    <property type="match status" value="1"/>
</dbReference>
<evidence type="ECO:0000313" key="11">
    <source>
        <dbReference type="EMBL" id="KAE8423392.1"/>
    </source>
</evidence>
<evidence type="ECO:0000313" key="12">
    <source>
        <dbReference type="Proteomes" id="UP000325395"/>
    </source>
</evidence>
<dbReference type="SFLD" id="SFLDS00029">
    <property type="entry name" value="Radical_SAM"/>
    <property type="match status" value="1"/>
</dbReference>
<dbReference type="InterPro" id="IPR006638">
    <property type="entry name" value="Elp3/MiaA/NifB-like_rSAM"/>
</dbReference>
<evidence type="ECO:0000256" key="7">
    <source>
        <dbReference type="ARBA" id="ARBA00023014"/>
    </source>
</evidence>
<keyword evidence="5" id="KW-0809">Transit peptide</keyword>
<dbReference type="EMBL" id="ML735689">
    <property type="protein sequence ID" value="KAE8423392.1"/>
    <property type="molecule type" value="Genomic_DNA"/>
</dbReference>
<evidence type="ECO:0000256" key="6">
    <source>
        <dbReference type="ARBA" id="ARBA00023004"/>
    </source>
</evidence>
<keyword evidence="8" id="KW-0051">Antiviral defense</keyword>
<evidence type="ECO:0000256" key="9">
    <source>
        <dbReference type="ARBA" id="ARBA00023128"/>
    </source>
</evidence>
<evidence type="ECO:0000256" key="3">
    <source>
        <dbReference type="ARBA" id="ARBA00022691"/>
    </source>
</evidence>
<dbReference type="Proteomes" id="UP000325395">
    <property type="component" value="Unassembled WGS sequence"/>
</dbReference>
<keyword evidence="3" id="KW-0949">S-adenosyl-L-methionine</keyword>
<dbReference type="InterPro" id="IPR013785">
    <property type="entry name" value="Aldolase_TIM"/>
</dbReference>
<protein>
    <recommendedName>
        <fullName evidence="10">Radical SAM core domain-containing protein</fullName>
    </recommendedName>
</protein>
<feature type="domain" description="Radical SAM core" evidence="10">
    <location>
        <begin position="25"/>
        <end position="233"/>
    </location>
</feature>
<evidence type="ECO:0000256" key="2">
    <source>
        <dbReference type="ARBA" id="ARBA00022485"/>
    </source>
</evidence>
<evidence type="ECO:0000256" key="8">
    <source>
        <dbReference type="ARBA" id="ARBA00023118"/>
    </source>
</evidence>
<keyword evidence="4" id="KW-0479">Metal-binding</keyword>
<dbReference type="NCBIfam" id="NF038283">
    <property type="entry name" value="viperin_w_prok"/>
    <property type="match status" value="1"/>
</dbReference>
<dbReference type="SUPFAM" id="SSF102114">
    <property type="entry name" value="Radical SAM enzymes"/>
    <property type="match status" value="1"/>
</dbReference>
<keyword evidence="9" id="KW-0496">Mitochondrion</keyword>